<dbReference type="InterPro" id="IPR020915">
    <property type="entry name" value="UPF0311"/>
</dbReference>
<dbReference type="HAMAP" id="MF_00775">
    <property type="entry name" value="UPF0311"/>
    <property type="match status" value="1"/>
</dbReference>
<name>A0A7C9HG96_9MICO</name>
<dbReference type="Pfam" id="PF11578">
    <property type="entry name" value="DUF3237"/>
    <property type="match status" value="1"/>
</dbReference>
<dbReference type="Gene3D" id="2.40.160.20">
    <property type="match status" value="1"/>
</dbReference>
<dbReference type="OrthoDB" id="3368702at2"/>
<evidence type="ECO:0000313" key="3">
    <source>
        <dbReference type="Proteomes" id="UP000480122"/>
    </source>
</evidence>
<organism evidence="2 3">
    <name type="scientific">Agromyces luteolus</name>
    <dbReference type="NCBI Taxonomy" id="88373"/>
    <lineage>
        <taxon>Bacteria</taxon>
        <taxon>Bacillati</taxon>
        <taxon>Actinomycetota</taxon>
        <taxon>Actinomycetes</taxon>
        <taxon>Micrococcales</taxon>
        <taxon>Microbacteriaceae</taxon>
        <taxon>Agromyces</taxon>
    </lineage>
</organism>
<dbReference type="Proteomes" id="UP000480122">
    <property type="component" value="Unassembled WGS sequence"/>
</dbReference>
<dbReference type="EMBL" id="WODA01000004">
    <property type="protein sequence ID" value="MUN06148.1"/>
    <property type="molecule type" value="Genomic_DNA"/>
</dbReference>
<accession>A0A7C9HG96</accession>
<protein>
    <recommendedName>
        <fullName evidence="1">UPF0311 protein GLX25_03325</fullName>
    </recommendedName>
</protein>
<reference evidence="2 3" key="1">
    <citation type="submission" date="2019-11" db="EMBL/GenBank/DDBJ databases">
        <title>Agromyces kandeliae sp. nov., isolated from mangrove soil.</title>
        <authorList>
            <person name="Wang R."/>
        </authorList>
    </citation>
    <scope>NUCLEOTIDE SEQUENCE [LARGE SCALE GENOMIC DNA]</scope>
    <source>
        <strain evidence="2 3">JCM 11431</strain>
    </source>
</reference>
<evidence type="ECO:0000313" key="2">
    <source>
        <dbReference type="EMBL" id="MUN06148.1"/>
    </source>
</evidence>
<sequence>MKQPELEFAFEIRVDVDRWIPIGRSADEDLTFTPITGGTVAGPMLTGTVLPYGGDWAVERSRTSQLEARYLLRADDGAVIDILNRGYFRASEEVVARLVAGENVPEEEYYFRTAPVFQTDAPAHRWLAEHQFVGLARDEDGQVCVRVFVVR</sequence>
<comment type="similarity">
    <text evidence="1">Belongs to the UPF0311 family.</text>
</comment>
<keyword evidence="3" id="KW-1185">Reference proteome</keyword>
<gene>
    <name evidence="2" type="ORF">GLX25_03325</name>
</gene>
<dbReference type="PANTHER" id="PTHR37315">
    <property type="entry name" value="UPF0311 PROTEIN BLR7842"/>
    <property type="match status" value="1"/>
</dbReference>
<dbReference type="AlphaFoldDB" id="A0A7C9HG96"/>
<evidence type="ECO:0000256" key="1">
    <source>
        <dbReference type="HAMAP-Rule" id="MF_00775"/>
    </source>
</evidence>
<dbReference type="RefSeq" id="WP_155840794.1">
    <property type="nucleotide sequence ID" value="NZ_BAAAIA010000006.1"/>
</dbReference>
<comment type="caution">
    <text evidence="2">The sequence shown here is derived from an EMBL/GenBank/DDBJ whole genome shotgun (WGS) entry which is preliminary data.</text>
</comment>
<dbReference type="PANTHER" id="PTHR37315:SF1">
    <property type="entry name" value="UPF0311 PROTEIN BLR7842"/>
    <property type="match status" value="1"/>
</dbReference>
<proteinExistence type="inferred from homology"/>